<gene>
    <name evidence="1" type="ORF">O185_16000</name>
</gene>
<sequence length="35" mass="3933">MHDLPSYLLLLGFMKDNCNDQAGQKPALGLFNGYF</sequence>
<keyword evidence="2" id="KW-1185">Reference proteome</keyword>
<evidence type="ECO:0000313" key="1">
    <source>
        <dbReference type="EMBL" id="ERT12081.1"/>
    </source>
</evidence>
<reference evidence="1 2" key="1">
    <citation type="submission" date="2013-10" db="EMBL/GenBank/DDBJ databases">
        <title>Whole Genome Shotgun Sequence of Photorhabdus temperata J3.</title>
        <authorList>
            <person name="Park G.-S."/>
            <person name="Hong S.-J."/>
            <person name="Shin J.-H."/>
        </authorList>
    </citation>
    <scope>NUCLEOTIDE SEQUENCE [LARGE SCALE GENOMIC DNA]</scope>
    <source>
        <strain evidence="1 2">J3</strain>
    </source>
</reference>
<comment type="caution">
    <text evidence="1">The sequence shown here is derived from an EMBL/GenBank/DDBJ whole genome shotgun (WGS) entry which is preliminary data.</text>
</comment>
<organism evidence="1 2">
    <name type="scientific">Photorhabdus temperata J3</name>
    <dbReference type="NCBI Taxonomy" id="1389415"/>
    <lineage>
        <taxon>Bacteria</taxon>
        <taxon>Pseudomonadati</taxon>
        <taxon>Pseudomonadota</taxon>
        <taxon>Gammaproteobacteria</taxon>
        <taxon>Enterobacterales</taxon>
        <taxon>Morganellaceae</taxon>
        <taxon>Photorhabdus</taxon>
    </lineage>
</organism>
<name>U7QZX5_PHOTE</name>
<evidence type="ECO:0000313" key="2">
    <source>
        <dbReference type="Proteomes" id="UP000017133"/>
    </source>
</evidence>
<dbReference type="EMBL" id="AXDT01000151">
    <property type="protein sequence ID" value="ERT12081.1"/>
    <property type="molecule type" value="Genomic_DNA"/>
</dbReference>
<dbReference type="Proteomes" id="UP000017133">
    <property type="component" value="Unassembled WGS sequence"/>
</dbReference>
<protein>
    <submittedName>
        <fullName evidence="1">Uncharacterized protein</fullName>
    </submittedName>
</protein>
<proteinExistence type="predicted"/>
<accession>U7QZX5</accession>
<dbReference type="AlphaFoldDB" id="U7QZX5"/>